<feature type="domain" description="Thioesterase TesA-like" evidence="3">
    <location>
        <begin position="6"/>
        <end position="227"/>
    </location>
</feature>
<dbReference type="InterPro" id="IPR012223">
    <property type="entry name" value="TEII"/>
</dbReference>
<dbReference type="GO" id="GO:0008610">
    <property type="term" value="P:lipid biosynthetic process"/>
    <property type="evidence" value="ECO:0007669"/>
    <property type="project" value="TreeGrafter"/>
</dbReference>
<dbReference type="InterPro" id="IPR020802">
    <property type="entry name" value="TesA-like"/>
</dbReference>
<accession>A0A2T0N5L8</accession>
<dbReference type="InterPro" id="IPR001031">
    <property type="entry name" value="Thioesterase"/>
</dbReference>
<dbReference type="InterPro" id="IPR029058">
    <property type="entry name" value="AB_hydrolase_fold"/>
</dbReference>
<gene>
    <name evidence="4" type="ORF">B0I32_104369</name>
</gene>
<dbReference type="GO" id="GO:0016787">
    <property type="term" value="F:hydrolase activity"/>
    <property type="evidence" value="ECO:0007669"/>
    <property type="project" value="UniProtKB-KW"/>
</dbReference>
<comment type="similarity">
    <text evidence="1">Belongs to the thioesterase family.</text>
</comment>
<dbReference type="PANTHER" id="PTHR11487:SF0">
    <property type="entry name" value="S-ACYL FATTY ACID SYNTHASE THIOESTERASE, MEDIUM CHAIN"/>
    <property type="match status" value="1"/>
</dbReference>
<evidence type="ECO:0000313" key="5">
    <source>
        <dbReference type="Proteomes" id="UP000238312"/>
    </source>
</evidence>
<dbReference type="RefSeq" id="WP_181307286.1">
    <property type="nucleotide sequence ID" value="NZ_PVNG01000004.1"/>
</dbReference>
<reference evidence="4 5" key="1">
    <citation type="submission" date="2018-03" db="EMBL/GenBank/DDBJ databases">
        <title>Genomic Encyclopedia of Type Strains, Phase III (KMG-III): the genomes of soil and plant-associated and newly described type strains.</title>
        <authorList>
            <person name="Whitman W."/>
        </authorList>
    </citation>
    <scope>NUCLEOTIDE SEQUENCE [LARGE SCALE GENOMIC DNA]</scope>
    <source>
        <strain evidence="4 5">CGMCC 4.7104</strain>
    </source>
</reference>
<dbReference type="Gene3D" id="3.40.50.1820">
    <property type="entry name" value="alpha/beta hydrolase"/>
    <property type="match status" value="1"/>
</dbReference>
<protein>
    <submittedName>
        <fullName evidence="4">Surfactin synthase thioesterase subunit</fullName>
    </submittedName>
</protein>
<keyword evidence="2" id="KW-0378">Hydrolase</keyword>
<evidence type="ECO:0000256" key="2">
    <source>
        <dbReference type="ARBA" id="ARBA00022801"/>
    </source>
</evidence>
<dbReference type="Proteomes" id="UP000238312">
    <property type="component" value="Unassembled WGS sequence"/>
</dbReference>
<organism evidence="4 5">
    <name type="scientific">Nonomuraea fuscirosea</name>
    <dbReference type="NCBI Taxonomy" id="1291556"/>
    <lineage>
        <taxon>Bacteria</taxon>
        <taxon>Bacillati</taxon>
        <taxon>Actinomycetota</taxon>
        <taxon>Actinomycetes</taxon>
        <taxon>Streptosporangiales</taxon>
        <taxon>Streptosporangiaceae</taxon>
        <taxon>Nonomuraea</taxon>
    </lineage>
</organism>
<evidence type="ECO:0000313" key="4">
    <source>
        <dbReference type="EMBL" id="PRX67612.1"/>
    </source>
</evidence>
<dbReference type="SMART" id="SM00824">
    <property type="entry name" value="PKS_TE"/>
    <property type="match status" value="1"/>
</dbReference>
<keyword evidence="5" id="KW-1185">Reference proteome</keyword>
<dbReference type="AlphaFoldDB" id="A0A2T0N5L8"/>
<evidence type="ECO:0000256" key="1">
    <source>
        <dbReference type="ARBA" id="ARBA00007169"/>
    </source>
</evidence>
<dbReference type="Pfam" id="PF00975">
    <property type="entry name" value="Thioesterase"/>
    <property type="match status" value="1"/>
</dbReference>
<dbReference type="SUPFAM" id="SSF53474">
    <property type="entry name" value="alpha/beta-Hydrolases"/>
    <property type="match status" value="1"/>
</dbReference>
<evidence type="ECO:0000259" key="3">
    <source>
        <dbReference type="SMART" id="SM00824"/>
    </source>
</evidence>
<sequence>MNAQEPANYVVSPPLDGGGAVVFVPGLGGRTKFVDRWNEPGRGPVIRRAVWSEPMNVPAVDERGAALASLIDRADASDVVLVGHSMGALVCLEAAGRLDRRVRGVVVMCQYPPHRTPVSPLAELPDRALAAELDAPPHIADTAALPEYARLWRSEYRLLNRYLESYPRPMVNAPIVAVGAKDDASSWSSENLDEWHSYTTERLSVHMVAGGHQMVEELPSETLREWLSTLSC</sequence>
<proteinExistence type="inferred from homology"/>
<comment type="caution">
    <text evidence="4">The sequence shown here is derived from an EMBL/GenBank/DDBJ whole genome shotgun (WGS) entry which is preliminary data.</text>
</comment>
<dbReference type="PANTHER" id="PTHR11487">
    <property type="entry name" value="THIOESTERASE"/>
    <property type="match status" value="1"/>
</dbReference>
<dbReference type="EMBL" id="PVNG01000004">
    <property type="protein sequence ID" value="PRX67612.1"/>
    <property type="molecule type" value="Genomic_DNA"/>
</dbReference>
<name>A0A2T0N5L8_9ACTN</name>